<accession>A0A0L8N2J5</accession>
<gene>
    <name evidence="1" type="ORF">ADK75_06175</name>
</gene>
<sequence>MRRQSRRIFQVFMLEDVFDAGADLLVGEVVLALPVAQIAARWTAVWHDESVTRWPSSAIVVVLPTAAFAPESVRLCSRCVGPGEMCPHNDQVHVGVDDDLVVECR</sequence>
<comment type="caution">
    <text evidence="1">The sequence shown here is derived from an EMBL/GenBank/DDBJ whole genome shotgun (WGS) entry which is preliminary data.</text>
</comment>
<evidence type="ECO:0000313" key="1">
    <source>
        <dbReference type="EMBL" id="KOG56896.1"/>
    </source>
</evidence>
<organism evidence="1 2">
    <name type="scientific">Streptomyces virginiae</name>
    <name type="common">Streptomyces cinnamonensis</name>
    <dbReference type="NCBI Taxonomy" id="1961"/>
    <lineage>
        <taxon>Bacteria</taxon>
        <taxon>Bacillati</taxon>
        <taxon>Actinomycetota</taxon>
        <taxon>Actinomycetes</taxon>
        <taxon>Kitasatosporales</taxon>
        <taxon>Streptomycetaceae</taxon>
        <taxon>Streptomyces</taxon>
    </lineage>
</organism>
<dbReference type="Proteomes" id="UP000037084">
    <property type="component" value="Unassembled WGS sequence"/>
</dbReference>
<dbReference type="EMBL" id="LGUV01000028">
    <property type="protein sequence ID" value="KOG56896.1"/>
    <property type="molecule type" value="Genomic_DNA"/>
</dbReference>
<name>A0A0L8N2J5_STRVG</name>
<evidence type="ECO:0000313" key="2">
    <source>
        <dbReference type="Proteomes" id="UP000037084"/>
    </source>
</evidence>
<dbReference type="AlphaFoldDB" id="A0A0L8N2J5"/>
<protein>
    <submittedName>
        <fullName evidence="1">Uncharacterized protein</fullName>
    </submittedName>
</protein>
<reference evidence="2" key="1">
    <citation type="submission" date="2015-07" db="EMBL/GenBank/DDBJ databases">
        <authorList>
            <consortium name="Consortium for Microbial Forensics and Genomics (microFORGE)"/>
            <person name="Knight B.M."/>
            <person name="Roberts D.P."/>
            <person name="Lin D."/>
            <person name="Hari K."/>
            <person name="Fletcher J."/>
            <person name="Melcher U."/>
            <person name="Blagden T."/>
            <person name="Winegar R.A."/>
        </authorList>
    </citation>
    <scope>NUCLEOTIDE SEQUENCE [LARGE SCALE GENOMIC DNA]</scope>
    <source>
        <strain evidence="2">NRRL B-1447</strain>
    </source>
</reference>
<proteinExistence type="predicted"/>